<dbReference type="CDD" id="cd16018">
    <property type="entry name" value="Enpp"/>
    <property type="match status" value="1"/>
</dbReference>
<evidence type="ECO:0000313" key="3">
    <source>
        <dbReference type="Proteomes" id="UP000286934"/>
    </source>
</evidence>
<dbReference type="InterPro" id="IPR017850">
    <property type="entry name" value="Alkaline_phosphatase_core_sf"/>
</dbReference>
<dbReference type="PANTHER" id="PTHR10151:SF120">
    <property type="entry name" value="BIS(5'-ADENOSYL)-TRIPHOSPHATASE"/>
    <property type="match status" value="1"/>
</dbReference>
<feature type="chain" id="PRO_5018991370" evidence="1">
    <location>
        <begin position="31"/>
        <end position="434"/>
    </location>
</feature>
<dbReference type="SUPFAM" id="SSF53649">
    <property type="entry name" value="Alkaline phosphatase-like"/>
    <property type="match status" value="1"/>
</dbReference>
<dbReference type="Pfam" id="PF01663">
    <property type="entry name" value="Phosphodiest"/>
    <property type="match status" value="1"/>
</dbReference>
<name>A0A432WYR0_9GAMM</name>
<keyword evidence="3" id="KW-1185">Reference proteome</keyword>
<comment type="caution">
    <text evidence="2">The sequence shown here is derived from an EMBL/GenBank/DDBJ whole genome shotgun (WGS) entry which is preliminary data.</text>
</comment>
<dbReference type="OrthoDB" id="9771966at2"/>
<evidence type="ECO:0000313" key="2">
    <source>
        <dbReference type="EMBL" id="RUO38821.1"/>
    </source>
</evidence>
<dbReference type="GO" id="GO:0016787">
    <property type="term" value="F:hydrolase activity"/>
    <property type="evidence" value="ECO:0007669"/>
    <property type="project" value="UniProtKB-ARBA"/>
</dbReference>
<dbReference type="InterPro" id="IPR002591">
    <property type="entry name" value="Phosphodiest/P_Trfase"/>
</dbReference>
<organism evidence="2 3">
    <name type="scientific">Aliidiomarina shirensis</name>
    <dbReference type="NCBI Taxonomy" id="1048642"/>
    <lineage>
        <taxon>Bacteria</taxon>
        <taxon>Pseudomonadati</taxon>
        <taxon>Pseudomonadota</taxon>
        <taxon>Gammaproteobacteria</taxon>
        <taxon>Alteromonadales</taxon>
        <taxon>Idiomarinaceae</taxon>
        <taxon>Aliidiomarina</taxon>
    </lineage>
</organism>
<sequence>MKKAQIKTGFIAVVSALWVSVALFSQTATAQENAENQPWHELEPTVILISIDGARHDYLDRYYAPNLNRLANDGLRAEHLQPVFPSKTFPNHYSLVTGLHPEKHGIVENSIYDPEFDAVFRMSLKHEVSNPRWWGGEPIWVTAEQQGMVAGTFFFPGSEAPINDTQATYWFPYDGEVSNRKRVDTVIEWLEKPQAERPQMITLYFSDVDSAGHGYGPGSRQVGEALRSIDNEIGHLMAQLEQRGWLNSVDIMITADHGMARVDQTKHMIIDQAYSSERAERALYSRELAHIFAKEGEIENIVAELEANLPHAQVFTKETMPARFHFTNNKRIADVLVLADPGWIFAREFALENMQSDADFYRPRGSHGYDNEHPDMQGIFIAHGPSFKQKSEVGPVKMVDLYNVVARILDLEPAENDGNPAVVPMLLREQNNEQ</sequence>
<dbReference type="EMBL" id="PIPP01000001">
    <property type="protein sequence ID" value="RUO38821.1"/>
    <property type="molecule type" value="Genomic_DNA"/>
</dbReference>
<dbReference type="Gene3D" id="3.30.1360.180">
    <property type="match status" value="1"/>
</dbReference>
<gene>
    <name evidence="2" type="ORF">CWE13_00445</name>
</gene>
<dbReference type="AlphaFoldDB" id="A0A432WYR0"/>
<reference evidence="3" key="1">
    <citation type="journal article" date="2018" name="Front. Microbiol.">
        <title>Genome-Based Analysis Reveals the Taxonomy and Diversity of the Family Idiomarinaceae.</title>
        <authorList>
            <person name="Liu Y."/>
            <person name="Lai Q."/>
            <person name="Shao Z."/>
        </authorList>
    </citation>
    <scope>NUCLEOTIDE SEQUENCE [LARGE SCALE GENOMIC DNA]</scope>
    <source>
        <strain evidence="3">AIS</strain>
    </source>
</reference>
<evidence type="ECO:0000256" key="1">
    <source>
        <dbReference type="SAM" id="SignalP"/>
    </source>
</evidence>
<protein>
    <submittedName>
        <fullName evidence="2">Alkaline phosphatase family protein</fullName>
    </submittedName>
</protein>
<feature type="signal peptide" evidence="1">
    <location>
        <begin position="1"/>
        <end position="30"/>
    </location>
</feature>
<dbReference type="Gene3D" id="3.40.720.10">
    <property type="entry name" value="Alkaline Phosphatase, subunit A"/>
    <property type="match status" value="1"/>
</dbReference>
<proteinExistence type="predicted"/>
<dbReference type="PANTHER" id="PTHR10151">
    <property type="entry name" value="ECTONUCLEOTIDE PYROPHOSPHATASE/PHOSPHODIESTERASE"/>
    <property type="match status" value="1"/>
</dbReference>
<dbReference type="Proteomes" id="UP000286934">
    <property type="component" value="Unassembled WGS sequence"/>
</dbReference>
<keyword evidence="1" id="KW-0732">Signal</keyword>
<accession>A0A432WYR0</accession>